<feature type="transmembrane region" description="Helical" evidence="1">
    <location>
        <begin position="200"/>
        <end position="218"/>
    </location>
</feature>
<evidence type="ECO:0000313" key="4">
    <source>
        <dbReference type="Proteomes" id="UP000184406"/>
    </source>
</evidence>
<dbReference type="GO" id="GO:0004175">
    <property type="term" value="F:endopeptidase activity"/>
    <property type="evidence" value="ECO:0007669"/>
    <property type="project" value="UniProtKB-ARBA"/>
</dbReference>
<feature type="transmembrane region" description="Helical" evidence="1">
    <location>
        <begin position="143"/>
        <end position="164"/>
    </location>
</feature>
<keyword evidence="4" id="KW-1185">Reference proteome</keyword>
<evidence type="ECO:0000313" key="3">
    <source>
        <dbReference type="EMBL" id="SHF25976.1"/>
    </source>
</evidence>
<name>A0A1M5A7J1_9FLAO</name>
<feature type="transmembrane region" description="Helical" evidence="1">
    <location>
        <begin position="230"/>
        <end position="247"/>
    </location>
</feature>
<dbReference type="PANTHER" id="PTHR35797">
    <property type="entry name" value="PROTEASE-RELATED"/>
    <property type="match status" value="1"/>
</dbReference>
<dbReference type="Pfam" id="PF02517">
    <property type="entry name" value="Rce1-like"/>
    <property type="match status" value="1"/>
</dbReference>
<feature type="transmembrane region" description="Helical" evidence="1">
    <location>
        <begin position="37"/>
        <end position="58"/>
    </location>
</feature>
<dbReference type="OrthoDB" id="9777755at2"/>
<gene>
    <name evidence="3" type="ORF">SAMN03080594_103117</name>
</gene>
<dbReference type="Proteomes" id="UP000184406">
    <property type="component" value="Unassembled WGS sequence"/>
</dbReference>
<keyword evidence="1" id="KW-1133">Transmembrane helix</keyword>
<keyword evidence="3" id="KW-0645">Protease</keyword>
<sequence length="261" mass="29789">MKNLNPNGKREIIIFSVIVIALSSIICFISYKLDDPNVSILTVFTPSIVALIFIAITNGKKGLYELFVKQTVKKTGLKWLLISMVGIPVLASLAMLTSLDFDISRFDLRTTQLLPQIVVIVLIAVGEEYGWRGFLLPRLMDKFNLLYSSIILGLIWGIWHFPAYLIGTGVPLQMDFTVFLLWVILGTLFISWIYYYTKSVLTSIIVHISANAAFNYLLILPEFTGSMNTFWLFILFLSVLMIMIFYTKRTDLLNKDNNKYN</sequence>
<dbReference type="AlphaFoldDB" id="A0A1M5A7J1"/>
<accession>A0A1M5A7J1</accession>
<keyword evidence="3" id="KW-0378">Hydrolase</keyword>
<organism evidence="3 4">
    <name type="scientific">Arenibacter palladensis</name>
    <dbReference type="NCBI Taxonomy" id="237373"/>
    <lineage>
        <taxon>Bacteria</taxon>
        <taxon>Pseudomonadati</taxon>
        <taxon>Bacteroidota</taxon>
        <taxon>Flavobacteriia</taxon>
        <taxon>Flavobacteriales</taxon>
        <taxon>Flavobacteriaceae</taxon>
        <taxon>Arenibacter</taxon>
    </lineage>
</organism>
<feature type="transmembrane region" description="Helical" evidence="1">
    <location>
        <begin position="79"/>
        <end position="101"/>
    </location>
</feature>
<feature type="transmembrane region" description="Helical" evidence="1">
    <location>
        <begin position="12"/>
        <end position="31"/>
    </location>
</feature>
<dbReference type="InterPro" id="IPR003675">
    <property type="entry name" value="Rce1/LyrA-like_dom"/>
</dbReference>
<feature type="domain" description="CAAX prenyl protease 2/Lysostaphin resistance protein A-like" evidence="2">
    <location>
        <begin position="113"/>
        <end position="212"/>
    </location>
</feature>
<dbReference type="InterPro" id="IPR042150">
    <property type="entry name" value="MmRce1-like"/>
</dbReference>
<keyword evidence="1" id="KW-0812">Transmembrane</keyword>
<feature type="transmembrane region" description="Helical" evidence="1">
    <location>
        <begin position="176"/>
        <end position="195"/>
    </location>
</feature>
<dbReference type="PANTHER" id="PTHR35797:SF1">
    <property type="entry name" value="PROTEASE"/>
    <property type="match status" value="1"/>
</dbReference>
<proteinExistence type="predicted"/>
<feature type="transmembrane region" description="Helical" evidence="1">
    <location>
        <begin position="113"/>
        <end position="131"/>
    </location>
</feature>
<dbReference type="EMBL" id="FQUX01000003">
    <property type="protein sequence ID" value="SHF25976.1"/>
    <property type="molecule type" value="Genomic_DNA"/>
</dbReference>
<evidence type="ECO:0000256" key="1">
    <source>
        <dbReference type="SAM" id="Phobius"/>
    </source>
</evidence>
<protein>
    <submittedName>
        <fullName evidence="3">CAAX protease self-immunity</fullName>
    </submittedName>
</protein>
<dbReference type="GO" id="GO:0080120">
    <property type="term" value="P:CAAX-box protein maturation"/>
    <property type="evidence" value="ECO:0007669"/>
    <property type="project" value="UniProtKB-ARBA"/>
</dbReference>
<reference evidence="4" key="1">
    <citation type="submission" date="2016-11" db="EMBL/GenBank/DDBJ databases">
        <authorList>
            <person name="Varghese N."/>
            <person name="Submissions S."/>
        </authorList>
    </citation>
    <scope>NUCLEOTIDE SEQUENCE [LARGE SCALE GENOMIC DNA]</scope>
    <source>
        <strain evidence="4">DSM 17539</strain>
    </source>
</reference>
<keyword evidence="1" id="KW-0472">Membrane</keyword>
<evidence type="ECO:0000259" key="2">
    <source>
        <dbReference type="Pfam" id="PF02517"/>
    </source>
</evidence>
<dbReference type="RefSeq" id="WP_072861745.1">
    <property type="nucleotide sequence ID" value="NZ_FQUX01000003.1"/>
</dbReference>
<dbReference type="GO" id="GO:0006508">
    <property type="term" value="P:proteolysis"/>
    <property type="evidence" value="ECO:0007669"/>
    <property type="project" value="UniProtKB-KW"/>
</dbReference>